<dbReference type="EMBL" id="JACMYG010000001">
    <property type="protein sequence ID" value="MBC2688328.1"/>
    <property type="molecule type" value="Genomic_DNA"/>
</dbReference>
<sequence>MSAARAPLPQWTKDVSAADHLVLKRMMAANWSAQNAVDKMFADLKDPYAFAEPLLMEALSTQYGVRENVRETFLKLYSPASHSPWAYDFGKGATSRTISLLDAALHNFSSSQEYLSGSDFITRPDSWGRFHIKDTRQKITIAQFQALCRALDLGAKYAAYLDDYLNLSDGLAKGVLEYRVIASQKAALSVALELARVKGDVGVEAYRLVQGLINDQPQSTNAVNYYHLSMMDTRLRGIVLIVPAHFDQRVIAYVPHDPEHPVKEYASSLELLNELTRQLRDRRYQQFFSRFVDHRQRGYFFADLNQRLTHVTWHLKAPGEDLPSWRETPVDHPRLHYGVVSFKDDNEHRYGGNVWRYLCQQQVNKFFNDARDVVVSTAESDRAARWASIDNLERMLGDIFNVALMVVAPFVPFFGELMLAYTAYQLTSEVVEGVVDLSEGQYLEASDHLLGVAQNLAQLAAFGAAGVIGGQFYARLSPMIEGSRQVTLADGQKRLWGQNLEPYQQQNLILPPDSKPNELWLHPHQGKSILRVDSRHFELVKDPQTAGHRVAHPGRADAYQPTVQSNGAGAFVIEGERPQEWDEHTLMARQGPLVEGLDESFDDMRVVSCSPVEALRRTYRDNEAPLPLLSDTATRFRIDQQVQTFIEQIGSDLPAHYLQADPLTQLQLLDGLLTGERRLQLIARDGTTVLWDSGSIAVAPTRIYEDRLINGDLLQTLLSHLDEAQTQHLMEQELGASVSTREANARLLRAELARRASEQRMALFERRYTLNEAGWPAQVQSVRRQVPGLPGSVAQELLNVASAQELQALSEGRLPARLKGLAQVALDEVRVARAYEGIYLTSVEGFDTDKLVLHSLENLPGWPADIQLQVRRYDVEGRIVDSIGNQDAKLKRTIVALADGRFQVCDEQGQVLHAGTDFYASILQALPNDELKGLNIGRGETEQLKQAVRQHLLQREQLPAILDAHPAPVPPTIDPRLLRLRGGAAGDIPVEDTPEAVLRTQGRLRVRAGIAYDEAGQVSTDTFDQGLRVIDAQYSLRGLVTLEWAFFHARESPLATARLRQSVESLLELNKLLTPEQFSSLLDNAFNEQQWELSAAQRELAMTARYLNQTGRAAEYHALAQLATAEGASLDTAADLFSYARVFEWPAQPGKVIEVSAPTLANLQLAQRTITRSKELLPLSGNQRPSIWEKGGSAIAKLKNLRKIDLETGLPTADLTIAEAAQAAIKIMGGNCSENSKVTFSILASQPRTAAVHIVRASDFDHQYVLIGDLSKPAELVVADSWPELPAAHLAQEGYFNFDPDPVISLEPGPAVAEYSFIHDTPPGPPAIPARGSDDSTLRAIKVAKLHQKGSYAQWTSLKALGATYREPGGRPVSFERYGAELIERRVKAHEEYEHVIGPV</sequence>
<evidence type="ECO:0000259" key="1">
    <source>
        <dbReference type="Pfam" id="PF20178"/>
    </source>
</evidence>
<gene>
    <name evidence="2" type="ORF">H7995_00790</name>
</gene>
<evidence type="ECO:0000313" key="3">
    <source>
        <dbReference type="Proteomes" id="UP000526003"/>
    </source>
</evidence>
<comment type="caution">
    <text evidence="2">The sequence shown here is derived from an EMBL/GenBank/DDBJ whole genome shotgun (WGS) entry which is preliminary data.</text>
</comment>
<protein>
    <recommendedName>
        <fullName evidence="1">Dermonecrotic toxin N-terminal domain-containing protein</fullName>
    </recommendedName>
</protein>
<organism evidence="2 3">
    <name type="scientific">Pseudomonas kielensis</name>
    <dbReference type="NCBI Taxonomy" id="2762577"/>
    <lineage>
        <taxon>Bacteria</taxon>
        <taxon>Pseudomonadati</taxon>
        <taxon>Pseudomonadota</taxon>
        <taxon>Gammaproteobacteria</taxon>
        <taxon>Pseudomonadales</taxon>
        <taxon>Pseudomonadaceae</taxon>
        <taxon>Pseudomonas</taxon>
    </lineage>
</organism>
<dbReference type="Proteomes" id="UP000526003">
    <property type="component" value="Unassembled WGS sequence"/>
</dbReference>
<evidence type="ECO:0000313" key="2">
    <source>
        <dbReference type="EMBL" id="MBC2688328.1"/>
    </source>
</evidence>
<feature type="domain" description="Dermonecrotic toxin N-terminal" evidence="1">
    <location>
        <begin position="42"/>
        <end position="295"/>
    </location>
</feature>
<proteinExistence type="predicted"/>
<name>A0A7X1KVI5_9PSED</name>
<accession>A0A7X1KVI5</accession>
<reference evidence="2 3" key="1">
    <citation type="submission" date="2020-08" db="EMBL/GenBank/DDBJ databases">
        <title>Pseudomonas sp. nov.</title>
        <authorList>
            <person name="Gieschler S."/>
            <person name="Fiedler G."/>
            <person name="Brinks E."/>
            <person name="Boehnlein C."/>
            <person name="Franz C.M.A.P."/>
            <person name="Kabisch J."/>
        </authorList>
    </citation>
    <scope>NUCLEOTIDE SEQUENCE [LARGE SCALE GENOMIC DNA]</scope>
    <source>
        <strain evidence="2 3">MBT-1</strain>
    </source>
</reference>
<dbReference type="InterPro" id="IPR046673">
    <property type="entry name" value="ToxA_N"/>
</dbReference>
<dbReference type="Pfam" id="PF20178">
    <property type="entry name" value="ToxA_N"/>
    <property type="match status" value="1"/>
</dbReference>
<keyword evidence="3" id="KW-1185">Reference proteome</keyword>